<dbReference type="AlphaFoldDB" id="A0A1I0I7B0"/>
<dbReference type="Gene3D" id="2.40.160.10">
    <property type="entry name" value="Porin"/>
    <property type="match status" value="1"/>
</dbReference>
<evidence type="ECO:0000259" key="2">
    <source>
        <dbReference type="Pfam" id="PF13372"/>
    </source>
</evidence>
<organism evidence="3 4">
    <name type="scientific">Marinobacter segnicrescens</name>
    <dbReference type="NCBI Taxonomy" id="430453"/>
    <lineage>
        <taxon>Bacteria</taxon>
        <taxon>Pseudomonadati</taxon>
        <taxon>Pseudomonadota</taxon>
        <taxon>Gammaproteobacteria</taxon>
        <taxon>Pseudomonadales</taxon>
        <taxon>Marinobacteraceae</taxon>
        <taxon>Marinobacter</taxon>
    </lineage>
</organism>
<dbReference type="RefSeq" id="WP_091855223.1">
    <property type="nucleotide sequence ID" value="NZ_FOHZ01000047.1"/>
</dbReference>
<reference evidence="4" key="1">
    <citation type="submission" date="2016-10" db="EMBL/GenBank/DDBJ databases">
        <authorList>
            <person name="Varghese N."/>
            <person name="Submissions S."/>
        </authorList>
    </citation>
    <scope>NUCLEOTIDE SEQUENCE [LARGE SCALE GENOMIC DNA]</scope>
    <source>
        <strain evidence="4">CGMCC 1.6489</strain>
    </source>
</reference>
<evidence type="ECO:0000256" key="1">
    <source>
        <dbReference type="SAM" id="SignalP"/>
    </source>
</evidence>
<dbReference type="EMBL" id="FOHZ01000047">
    <property type="protein sequence ID" value="SET92593.1"/>
    <property type="molecule type" value="Genomic_DNA"/>
</dbReference>
<feature type="domain" description="Alginate export" evidence="2">
    <location>
        <begin position="49"/>
        <end position="266"/>
    </location>
</feature>
<dbReference type="STRING" id="430453.SAMN04487962_1474"/>
<feature type="chain" id="PRO_5011663650" evidence="1">
    <location>
        <begin position="36"/>
        <end position="411"/>
    </location>
</feature>
<keyword evidence="1" id="KW-0732">Signal</keyword>
<name>A0A1I0I7B0_9GAMM</name>
<sequence length="411" mass="44915">MLTPLPARKGQRNQKSLLALAIGSLLASSATPVLSQTLTDALTGGAVSLEVRYRYEFVDQDNPLDQAHASTVRTRLGYRTGDFQGFEVFAEAEDVTAVGNENYNSTINDTTDHSVVADPTETEVNQIYVRYKGLPDTTLTYGRQRFALDNHRFIGTVGWRQNEQTFDAFIGANESLPDTTITAGYLYNANRIFSDASPNGNFPMQSPILNVQYQGLAAGTLTAYGYLFDFTTADVNSTQNFGLRFTGGTDVTEDAKVLYTLEYAIQKDYADNPQSFEAAYWLAEAGLAAYGVTVKVGMETLESDDGRSFQTPLATLHAMNGWADQFLVTPDDGLQDLYVSAGAAVKGVKLLAIFHDYSSDINSLSYGSELGLLAAYPVNKHYTVGAKFASYAEDGRGVDTDKAWLWGQVKF</sequence>
<dbReference type="Pfam" id="PF13372">
    <property type="entry name" value="Alginate_exp"/>
    <property type="match status" value="1"/>
</dbReference>
<protein>
    <submittedName>
        <fullName evidence="3">Alginate export</fullName>
    </submittedName>
</protein>
<gene>
    <name evidence="3" type="ORF">SAMN04487962_1474</name>
</gene>
<feature type="signal peptide" evidence="1">
    <location>
        <begin position="1"/>
        <end position="35"/>
    </location>
</feature>
<keyword evidence="4" id="KW-1185">Reference proteome</keyword>
<evidence type="ECO:0000313" key="4">
    <source>
        <dbReference type="Proteomes" id="UP000198762"/>
    </source>
</evidence>
<evidence type="ECO:0000313" key="3">
    <source>
        <dbReference type="EMBL" id="SET92593.1"/>
    </source>
</evidence>
<proteinExistence type="predicted"/>
<dbReference type="Proteomes" id="UP000198762">
    <property type="component" value="Unassembled WGS sequence"/>
</dbReference>
<dbReference type="InterPro" id="IPR023614">
    <property type="entry name" value="Porin_dom_sf"/>
</dbReference>
<dbReference type="OrthoDB" id="9767539at2"/>
<accession>A0A1I0I7B0</accession>
<dbReference type="InterPro" id="IPR025388">
    <property type="entry name" value="Alginate_export_dom"/>
</dbReference>